<organism evidence="9 10">
    <name type="scientific">Leptomonas seymouri</name>
    <dbReference type="NCBI Taxonomy" id="5684"/>
    <lineage>
        <taxon>Eukaryota</taxon>
        <taxon>Discoba</taxon>
        <taxon>Euglenozoa</taxon>
        <taxon>Kinetoplastea</taxon>
        <taxon>Metakinetoplastina</taxon>
        <taxon>Trypanosomatida</taxon>
        <taxon>Trypanosomatidae</taxon>
        <taxon>Leishmaniinae</taxon>
        <taxon>Leptomonas</taxon>
    </lineage>
</organism>
<feature type="transmembrane region" description="Helical" evidence="7">
    <location>
        <begin position="523"/>
        <end position="548"/>
    </location>
</feature>
<feature type="compositionally biased region" description="Basic residues" evidence="6">
    <location>
        <begin position="1414"/>
        <end position="1434"/>
    </location>
</feature>
<feature type="compositionally biased region" description="Polar residues" evidence="6">
    <location>
        <begin position="312"/>
        <end position="327"/>
    </location>
</feature>
<feature type="region of interest" description="Disordered" evidence="6">
    <location>
        <begin position="1764"/>
        <end position="1930"/>
    </location>
</feature>
<feature type="region of interest" description="Disordered" evidence="6">
    <location>
        <begin position="1366"/>
        <end position="1467"/>
    </location>
</feature>
<comment type="subcellular location">
    <subcellularLocation>
        <location evidence="1">Cell membrane</location>
        <topology evidence="1">Multi-pass membrane protein</topology>
    </subcellularLocation>
</comment>
<evidence type="ECO:0000256" key="2">
    <source>
        <dbReference type="ARBA" id="ARBA00022475"/>
    </source>
</evidence>
<feature type="compositionally biased region" description="Basic residues" evidence="6">
    <location>
        <begin position="407"/>
        <end position="419"/>
    </location>
</feature>
<feature type="compositionally biased region" description="Low complexity" evidence="6">
    <location>
        <begin position="1558"/>
        <end position="1567"/>
    </location>
</feature>
<keyword evidence="10" id="KW-1185">Reference proteome</keyword>
<sequence>MDETSDLQQSPGDVPDPSTKAAHGNSGSSTSSPAPHCGDDTLPAHAAEISPNSIEVANRRFNETAPPVLSPMSSSLQHAGLPTFSLPVAIKSSSPTSSGALASNGHAVHRDQQVRHYTPVDADGSPNYLQDSSQRADPQRGRGHKHGESAHERRRGRHSGRRRSSPTSSRHAHEPSHITRSGQAARHHHQHAQRRHPVAAAPQLDHGVVPGPTPPALGDASTSRTLPTADDTNGHHLHILVADNNKASAPKEAAVPGFELPVDVGDAGGGVQGGRSAGPDHLSEHASTNSGSDADASTTAAAYKGREVDNGLRNTGVTHNNASSLMKPSSHFDEGQSKVFASSGTLDDEGALLPQHHGRQVHIPHSGPSDESSGAVLRRKASSGHTGSRTHRSHDHPRRLGAGVRNHQSHSRNKAKRANYGHSAQSYMSDPPESAATHISYDSFGFPAYHPIYRHSVFGEYDTLHRSRPGGTTKATAAGGGGGGGAPPGASLEVPTTTSVPWDLRNISETQVNKSFVFLSTRYFWFLVEFAMRVTFIAMMIPAIIINLNLPHTPFKSATFALTSVVIAVGTNFGQSCVFFVQYVKGGCIWLPLATICYALKLGRHLGAWFVVYVVVLFLMAMFTDRTARRLCLLLYNISMVSLLSGNESLAFPSRVLADWAIGAAFALVATLIPYPMLASRLSARITEKMFRNTATCFTGILSCFWAPSNTERSMSMVRIRSLVRTLDHLIDKFDAHDAFTFYEVLIYETSERRELRKEKVKLLLNLKMNLRAMERVINMVQEKPQMIDMSDRCVLLREHLSAPMDDISRSMEALLWALSEAKTYDQLRTLSGYFEAAGRAIKRLQTEFDVGRRVLLYEHEEVLHDGRMEEFVPLMTFFVFSIVNFWSTLEEFGTFIHRHKATSNVKGSLKLIWNALIDPFVENAELIRLLCVRRAEPEVRVVIEAAKVSVAMLISVIFFYYVDNQSLLLTGPSIIAFVSGTNPVEAVQAGAARLSGTLIGAVLGFFAASLCRTAVDRVIALCVITFVMTFFRPGQKFGAICMYCNFVAVSGLAPIEQTADETISRIQQNTFAIFIYCFISVSVFPVSPNELLSKKRMMVMRSLNSTLQKLASLFQDASRSYTEARAAVLHGAKTEDDVVSIGHSEITQNRMDPMCLRSNSLVPIGHDNSNNSGMAIVKLKDFDNSEMGMPASRSNSNVIMPGVFTMAPQDTLVESIFVDIFAMMDTMKATTSIMPLAADEFRIIPREYPLRASGDVHAALHRLSALIYTMTCAWKTMREKGYFTMDMLHILHNLAPIAMDIAHCLDRFTHVMEFYVRFPSSGLSSELTKGAMQFRVLCLELSVRKERDLMEIIRQTILLKRVRGNHSVATRDTDQSGEGGKSGNGGDHNGGNGSGGGAHAPKRRSRHEERNSRSSRSRRRWKRSRGSSRHKGSQRCSSLHCRAAPSGSSSCRHRSSPSHQTTHSDVAGLGEHAQSRVKDPFSHTQRPTTAAFYSAPANQERTQPASDSSSSVTTFKDSVMPRVDSRDQALSRITAPIPDDPTWLPVPFSELPEMPSHHQQQQQAQQRHMDPHQHPPARDADSLTSAPPQSRVDGGGAVTNTTCIFDPSVFPPPPMQGASIEETTNALRDSASAPAQPSSSPLGSLPPQLRGRRGGGGDGDGSHQRYPHSPPHVQQQQHHHHHHRSSRHAPRLFAHEESPPSKISSVLQRANRLRENFRGAQHHAAAVGMTRRHSSCEMRTFGPSYTGSASIDGAAAMTPYSLAHNHPSHPRSHFLHFPRRHGRTPHLQCASTSSPGLDGRLPYGSREDDPAFLDPPTEGEGAYRPDSSSSKDPHMAKGIRRNGPQQQQQLSKEVPFSRGKGKSGGTKHCSQDRITLKQSSSDDDGHRIGYSSGGASLYSSSYSDSSYEGDSSGYSSSDGSDSYMDGGASRSSSLVRYNDSFMTPITVQDAEGLHAFSLSLEMFAKELRRALYGLEEMLQSV</sequence>
<feature type="compositionally biased region" description="Polar residues" evidence="6">
    <location>
        <begin position="1"/>
        <end position="11"/>
    </location>
</feature>
<feature type="transmembrane region" description="Helical" evidence="7">
    <location>
        <begin position="942"/>
        <end position="963"/>
    </location>
</feature>
<dbReference type="EMBL" id="LJSK01000220">
    <property type="protein sequence ID" value="KPI84943.1"/>
    <property type="molecule type" value="Genomic_DNA"/>
</dbReference>
<feature type="compositionally biased region" description="Basic residues" evidence="6">
    <location>
        <begin position="1767"/>
        <end position="1785"/>
    </location>
</feature>
<feature type="region of interest" description="Disordered" evidence="6">
    <location>
        <begin position="88"/>
        <end position="232"/>
    </location>
</feature>
<feature type="domain" description="Integral membrane bound transporter" evidence="8">
    <location>
        <begin position="959"/>
        <end position="1080"/>
    </location>
</feature>
<keyword evidence="3 7" id="KW-0812">Transmembrane</keyword>
<feature type="compositionally biased region" description="Basic residues" evidence="6">
    <location>
        <begin position="1678"/>
        <end position="1691"/>
    </location>
</feature>
<keyword evidence="5 7" id="KW-0472">Membrane</keyword>
<feature type="compositionally biased region" description="Basic residues" evidence="6">
    <location>
        <begin position="377"/>
        <end position="399"/>
    </location>
</feature>
<feature type="transmembrane region" description="Helical" evidence="7">
    <location>
        <begin position="604"/>
        <end position="624"/>
    </location>
</feature>
<gene>
    <name evidence="9" type="ORF">ABL78_6010</name>
</gene>
<dbReference type="InterPro" id="IPR049453">
    <property type="entry name" value="Memb_transporter_dom"/>
</dbReference>
<feature type="compositionally biased region" description="Low complexity" evidence="6">
    <location>
        <begin position="286"/>
        <end position="302"/>
    </location>
</feature>
<keyword evidence="4 7" id="KW-1133">Transmembrane helix</keyword>
<dbReference type="OrthoDB" id="277646at2759"/>
<evidence type="ECO:0000256" key="1">
    <source>
        <dbReference type="ARBA" id="ARBA00004651"/>
    </source>
</evidence>
<feature type="compositionally biased region" description="Polar residues" evidence="6">
    <location>
        <begin position="127"/>
        <end position="136"/>
    </location>
</feature>
<name>A0A0N1I403_LEPSE</name>
<comment type="caution">
    <text evidence="9">The sequence shown here is derived from an EMBL/GenBank/DDBJ whole genome shotgun (WGS) entry which is preliminary data.</text>
</comment>
<feature type="compositionally biased region" description="Low complexity" evidence="6">
    <location>
        <begin position="92"/>
        <end position="103"/>
    </location>
</feature>
<evidence type="ECO:0000259" key="8">
    <source>
        <dbReference type="Pfam" id="PF13515"/>
    </source>
</evidence>
<feature type="region of interest" description="Disordered" evidence="6">
    <location>
        <begin position="468"/>
        <end position="492"/>
    </location>
</feature>
<feature type="compositionally biased region" description="Polar residues" evidence="6">
    <location>
        <begin position="1497"/>
        <end position="1517"/>
    </location>
</feature>
<evidence type="ECO:0000256" key="6">
    <source>
        <dbReference type="SAM" id="MobiDB-lite"/>
    </source>
</evidence>
<dbReference type="VEuPathDB" id="TriTrypDB:Lsey_0220_0090"/>
<reference evidence="9 10" key="1">
    <citation type="journal article" date="2015" name="PLoS Pathog.">
        <title>Leptomonas seymouri: Adaptations to the Dixenous Life Cycle Analyzed by Genome Sequencing, Transcriptome Profiling and Co-infection with Leishmania donovani.</title>
        <authorList>
            <person name="Kraeva N."/>
            <person name="Butenko A."/>
            <person name="Hlavacova J."/>
            <person name="Kostygov A."/>
            <person name="Myskova J."/>
            <person name="Grybchuk D."/>
            <person name="Lestinova T."/>
            <person name="Votypka J."/>
            <person name="Volf P."/>
            <person name="Opperdoes F."/>
            <person name="Flegontov P."/>
            <person name="Lukes J."/>
            <person name="Yurchenko V."/>
        </authorList>
    </citation>
    <scope>NUCLEOTIDE SEQUENCE [LARGE SCALE GENOMIC DNA]</scope>
    <source>
        <strain evidence="9 10">ATCC 30220</strain>
    </source>
</reference>
<feature type="transmembrane region" description="Helical" evidence="7">
    <location>
        <begin position="631"/>
        <end position="651"/>
    </location>
</feature>
<feature type="region of interest" description="Disordered" evidence="6">
    <location>
        <begin position="1493"/>
        <end position="1705"/>
    </location>
</feature>
<evidence type="ECO:0000256" key="5">
    <source>
        <dbReference type="ARBA" id="ARBA00023136"/>
    </source>
</evidence>
<feature type="compositionally biased region" description="Low complexity" evidence="6">
    <location>
        <begin position="1890"/>
        <end position="1930"/>
    </location>
</feature>
<feature type="transmembrane region" description="Helical" evidence="7">
    <location>
        <begin position="987"/>
        <end position="1008"/>
    </location>
</feature>
<dbReference type="PANTHER" id="PTHR30509:SF38">
    <property type="entry name" value="FUSARIC ACID RESISTANCE PROTEIN-LIKE"/>
    <property type="match status" value="1"/>
</dbReference>
<accession>A0A0N1I403</accession>
<feature type="region of interest" description="Disordered" evidence="6">
    <location>
        <begin position="359"/>
        <end position="434"/>
    </location>
</feature>
<feature type="compositionally biased region" description="Gly residues" evidence="6">
    <location>
        <begin position="1378"/>
        <end position="1399"/>
    </location>
</feature>
<feature type="transmembrane region" description="Helical" evidence="7">
    <location>
        <begin position="1068"/>
        <end position="1088"/>
    </location>
</feature>
<feature type="region of interest" description="Disordered" evidence="6">
    <location>
        <begin position="1"/>
        <end position="59"/>
    </location>
</feature>
<feature type="compositionally biased region" description="Basic residues" evidence="6">
    <location>
        <begin position="185"/>
        <end position="197"/>
    </location>
</feature>
<proteinExistence type="predicted"/>
<keyword evidence="2" id="KW-1003">Cell membrane</keyword>
<dbReference type="Pfam" id="PF13515">
    <property type="entry name" value="FUSC_2"/>
    <property type="match status" value="1"/>
</dbReference>
<feature type="compositionally biased region" description="Gly residues" evidence="6">
    <location>
        <begin position="478"/>
        <end position="487"/>
    </location>
</feature>
<feature type="transmembrane region" description="Helical" evidence="7">
    <location>
        <begin position="560"/>
        <end position="584"/>
    </location>
</feature>
<evidence type="ECO:0000256" key="3">
    <source>
        <dbReference type="ARBA" id="ARBA00022692"/>
    </source>
</evidence>
<feature type="transmembrane region" description="Helical" evidence="7">
    <location>
        <begin position="657"/>
        <end position="678"/>
    </location>
</feature>
<feature type="region of interest" description="Disordered" evidence="6">
    <location>
        <begin position="265"/>
        <end position="336"/>
    </location>
</feature>
<feature type="compositionally biased region" description="Low complexity" evidence="6">
    <location>
        <begin position="1630"/>
        <end position="1650"/>
    </location>
</feature>
<feature type="compositionally biased region" description="Basic residues" evidence="6">
    <location>
        <begin position="152"/>
        <end position="164"/>
    </location>
</feature>
<protein>
    <recommendedName>
        <fullName evidence="8">Integral membrane bound transporter domain-containing protein</fullName>
    </recommendedName>
</protein>
<evidence type="ECO:0000256" key="4">
    <source>
        <dbReference type="ARBA" id="ARBA00022989"/>
    </source>
</evidence>
<dbReference type="Proteomes" id="UP000038009">
    <property type="component" value="Unassembled WGS sequence"/>
</dbReference>
<feature type="compositionally biased region" description="Gly residues" evidence="6">
    <location>
        <begin position="266"/>
        <end position="276"/>
    </location>
</feature>
<dbReference type="GO" id="GO:0005886">
    <property type="term" value="C:plasma membrane"/>
    <property type="evidence" value="ECO:0007669"/>
    <property type="project" value="UniProtKB-SubCell"/>
</dbReference>
<evidence type="ECO:0000313" key="10">
    <source>
        <dbReference type="Proteomes" id="UP000038009"/>
    </source>
</evidence>
<feature type="compositionally biased region" description="Basic and acidic residues" evidence="6">
    <location>
        <begin position="1568"/>
        <end position="1582"/>
    </location>
</feature>
<dbReference type="PANTHER" id="PTHR30509">
    <property type="entry name" value="P-HYDROXYBENZOIC ACID EFFLUX PUMP SUBUNIT-RELATED"/>
    <property type="match status" value="1"/>
</dbReference>
<evidence type="ECO:0000313" key="9">
    <source>
        <dbReference type="EMBL" id="KPI84943.1"/>
    </source>
</evidence>
<evidence type="ECO:0000256" key="7">
    <source>
        <dbReference type="SAM" id="Phobius"/>
    </source>
</evidence>
<dbReference type="OMA" id="WAPSNTE"/>